<dbReference type="Proteomes" id="UP001165960">
    <property type="component" value="Unassembled WGS sequence"/>
</dbReference>
<evidence type="ECO:0000313" key="1">
    <source>
        <dbReference type="EMBL" id="KAJ9068948.1"/>
    </source>
</evidence>
<evidence type="ECO:0000313" key="2">
    <source>
        <dbReference type="Proteomes" id="UP001165960"/>
    </source>
</evidence>
<protein>
    <submittedName>
        <fullName evidence="1">Uncharacterized protein</fullName>
    </submittedName>
</protein>
<comment type="caution">
    <text evidence="1">The sequence shown here is derived from an EMBL/GenBank/DDBJ whole genome shotgun (WGS) entry which is preliminary data.</text>
</comment>
<proteinExistence type="predicted"/>
<reference evidence="1" key="1">
    <citation type="submission" date="2022-04" db="EMBL/GenBank/DDBJ databases">
        <title>Genome of the entomopathogenic fungus Entomophthora muscae.</title>
        <authorList>
            <person name="Elya C."/>
            <person name="Lovett B.R."/>
            <person name="Lee E."/>
            <person name="Macias A.M."/>
            <person name="Hajek A.E."/>
            <person name="De Bivort B.L."/>
            <person name="Kasson M.T."/>
            <person name="De Fine Licht H.H."/>
            <person name="Stajich J.E."/>
        </authorList>
    </citation>
    <scope>NUCLEOTIDE SEQUENCE</scope>
    <source>
        <strain evidence="1">Berkeley</strain>
    </source>
</reference>
<dbReference type="EMBL" id="QTSX02003673">
    <property type="protein sequence ID" value="KAJ9068948.1"/>
    <property type="molecule type" value="Genomic_DNA"/>
</dbReference>
<sequence>MMAEQLYQNEKHPLSTPESASPLNKKKNSNYIIDHNGPTLSPLIKARRVRSRGPSPLHDQTPPPLNHHEREANPSPEEHPVESSSASFPETQSTFELYGEIFEEGTHTPPTTPSLPSPHPNAINSKWNPEHPNPFAALEEQLDFDDSLLAEEDPRYNVFTVETVPETPANQSNHYNANESNLEIKEVNPSSSHVSDMASAPGATSLDEVHPMKSELPDESAHDCSNQLMKTSSLVDDEIMCNQPI</sequence>
<keyword evidence="2" id="KW-1185">Reference proteome</keyword>
<gene>
    <name evidence="1" type="ORF">DSO57_1023488</name>
</gene>
<accession>A0ACC2T2Q5</accession>
<name>A0ACC2T2Q5_9FUNG</name>
<organism evidence="1 2">
    <name type="scientific">Entomophthora muscae</name>
    <dbReference type="NCBI Taxonomy" id="34485"/>
    <lineage>
        <taxon>Eukaryota</taxon>
        <taxon>Fungi</taxon>
        <taxon>Fungi incertae sedis</taxon>
        <taxon>Zoopagomycota</taxon>
        <taxon>Entomophthoromycotina</taxon>
        <taxon>Entomophthoromycetes</taxon>
        <taxon>Entomophthorales</taxon>
        <taxon>Entomophthoraceae</taxon>
        <taxon>Entomophthora</taxon>
    </lineage>
</organism>